<evidence type="ECO:0000313" key="2">
    <source>
        <dbReference type="EMBL" id="KAI0491416.1"/>
    </source>
</evidence>
<evidence type="ECO:0000313" key="3">
    <source>
        <dbReference type="Proteomes" id="UP000829196"/>
    </source>
</evidence>
<proteinExistence type="predicted"/>
<dbReference type="Proteomes" id="UP000829196">
    <property type="component" value="Unassembled WGS sequence"/>
</dbReference>
<evidence type="ECO:0000256" key="1">
    <source>
        <dbReference type="SAM" id="MobiDB-lite"/>
    </source>
</evidence>
<accession>A0A8T3A4L4</accession>
<comment type="caution">
    <text evidence="2">The sequence shown here is derived from an EMBL/GenBank/DDBJ whole genome shotgun (WGS) entry which is preliminary data.</text>
</comment>
<sequence>MSSNSNEKMKGTTAQMKLDRRRFDRLEPREDEKDEEDKKVHSREEDGEARRMAFIFS</sequence>
<gene>
    <name evidence="2" type="ORF">KFK09_025676</name>
</gene>
<dbReference type="EMBL" id="JAGYWB010000018">
    <property type="protein sequence ID" value="KAI0491416.1"/>
    <property type="molecule type" value="Genomic_DNA"/>
</dbReference>
<protein>
    <submittedName>
        <fullName evidence="2">Uncharacterized protein</fullName>
    </submittedName>
</protein>
<keyword evidence="3" id="KW-1185">Reference proteome</keyword>
<feature type="region of interest" description="Disordered" evidence="1">
    <location>
        <begin position="1"/>
        <end position="57"/>
    </location>
</feature>
<name>A0A8T3A4L4_DENNO</name>
<feature type="compositionally biased region" description="Basic and acidic residues" evidence="1">
    <location>
        <begin position="17"/>
        <end position="51"/>
    </location>
</feature>
<reference evidence="2" key="1">
    <citation type="journal article" date="2022" name="Front. Genet.">
        <title>Chromosome-Scale Assembly of the Dendrobium nobile Genome Provides Insights Into the Molecular Mechanism of the Biosynthesis of the Medicinal Active Ingredient of Dendrobium.</title>
        <authorList>
            <person name="Xu Q."/>
            <person name="Niu S.-C."/>
            <person name="Li K.-L."/>
            <person name="Zheng P.-J."/>
            <person name="Zhang X.-J."/>
            <person name="Jia Y."/>
            <person name="Liu Y."/>
            <person name="Niu Y.-X."/>
            <person name="Yu L.-H."/>
            <person name="Chen D.-F."/>
            <person name="Zhang G.-Q."/>
        </authorList>
    </citation>
    <scope>NUCLEOTIDE SEQUENCE</scope>
    <source>
        <tissue evidence="2">Leaf</tissue>
    </source>
</reference>
<dbReference type="AlphaFoldDB" id="A0A8T3A4L4"/>
<organism evidence="2 3">
    <name type="scientific">Dendrobium nobile</name>
    <name type="common">Orchid</name>
    <dbReference type="NCBI Taxonomy" id="94219"/>
    <lineage>
        <taxon>Eukaryota</taxon>
        <taxon>Viridiplantae</taxon>
        <taxon>Streptophyta</taxon>
        <taxon>Embryophyta</taxon>
        <taxon>Tracheophyta</taxon>
        <taxon>Spermatophyta</taxon>
        <taxon>Magnoliopsida</taxon>
        <taxon>Liliopsida</taxon>
        <taxon>Asparagales</taxon>
        <taxon>Orchidaceae</taxon>
        <taxon>Epidendroideae</taxon>
        <taxon>Malaxideae</taxon>
        <taxon>Dendrobiinae</taxon>
        <taxon>Dendrobium</taxon>
    </lineage>
</organism>